<dbReference type="EMBL" id="BDGG01000002">
    <property type="protein sequence ID" value="GAU91179.1"/>
    <property type="molecule type" value="Genomic_DNA"/>
</dbReference>
<dbReference type="PANTHER" id="PTHR10350">
    <property type="entry name" value="NUCLEAR PORE COMPLEX PROTEIN NUP155"/>
    <property type="match status" value="1"/>
</dbReference>
<keyword evidence="3" id="KW-0813">Transport</keyword>
<feature type="region of interest" description="Disordered" evidence="5">
    <location>
        <begin position="50"/>
        <end position="70"/>
    </location>
</feature>
<dbReference type="InterPro" id="IPR042537">
    <property type="entry name" value="Nucleoporin_Nup155_C_2"/>
</dbReference>
<evidence type="ECO:0000256" key="5">
    <source>
        <dbReference type="SAM" id="MobiDB-lite"/>
    </source>
</evidence>
<keyword evidence="4" id="KW-0539">Nucleus</keyword>
<feature type="domain" description="Nucleoporin Nup133/Nup155-like C-terminal" evidence="6">
    <location>
        <begin position="711"/>
        <end position="1418"/>
    </location>
</feature>
<dbReference type="InterPro" id="IPR004870">
    <property type="entry name" value="Nucleoporin_Nup155"/>
</dbReference>
<proteinExistence type="inferred from homology"/>
<dbReference type="PANTHER" id="PTHR10350:SF6">
    <property type="entry name" value="NUCLEAR PORE COMPLEX PROTEIN NUP155"/>
    <property type="match status" value="1"/>
</dbReference>
<gene>
    <name evidence="8" type="primary">RvY_03486-1</name>
    <name evidence="8" type="synonym">RvY_03486.1</name>
    <name evidence="8" type="ORF">RvY_03486</name>
</gene>
<feature type="compositionally biased region" description="Polar residues" evidence="5">
    <location>
        <begin position="50"/>
        <end position="62"/>
    </location>
</feature>
<keyword evidence="9" id="KW-1185">Reference proteome</keyword>
<feature type="domain" description="Nucleoporin Nup133/Nup155-like N-terminal" evidence="7">
    <location>
        <begin position="197"/>
        <end position="565"/>
    </location>
</feature>
<evidence type="ECO:0000256" key="3">
    <source>
        <dbReference type="ARBA" id="ARBA00022448"/>
    </source>
</evidence>
<dbReference type="STRING" id="947166.A0A1D1UN77"/>
<comment type="caution">
    <text evidence="8">The sequence shown here is derived from an EMBL/GenBank/DDBJ whole genome shotgun (WGS) entry which is preliminary data.</text>
</comment>
<feature type="compositionally biased region" description="Pro residues" evidence="5">
    <location>
        <begin position="688"/>
        <end position="701"/>
    </location>
</feature>
<dbReference type="Pfam" id="PF03177">
    <property type="entry name" value="Nucleoporin_C"/>
    <property type="match status" value="1"/>
</dbReference>
<name>A0A1D1UN77_RAMVA</name>
<reference evidence="8 9" key="1">
    <citation type="journal article" date="2016" name="Nat. Commun.">
        <title>Extremotolerant tardigrade genome and improved radiotolerance of human cultured cells by tardigrade-unique protein.</title>
        <authorList>
            <person name="Hashimoto T."/>
            <person name="Horikawa D.D."/>
            <person name="Saito Y."/>
            <person name="Kuwahara H."/>
            <person name="Kozuka-Hata H."/>
            <person name="Shin-I T."/>
            <person name="Minakuchi Y."/>
            <person name="Ohishi K."/>
            <person name="Motoyama A."/>
            <person name="Aizu T."/>
            <person name="Enomoto A."/>
            <person name="Kondo K."/>
            <person name="Tanaka S."/>
            <person name="Hara Y."/>
            <person name="Koshikawa S."/>
            <person name="Sagara H."/>
            <person name="Miura T."/>
            <person name="Yokobori S."/>
            <person name="Miyagawa K."/>
            <person name="Suzuki Y."/>
            <person name="Kubo T."/>
            <person name="Oyama M."/>
            <person name="Kohara Y."/>
            <person name="Fujiyama A."/>
            <person name="Arakawa K."/>
            <person name="Katayama T."/>
            <person name="Toyoda A."/>
            <person name="Kunieda T."/>
        </authorList>
    </citation>
    <scope>NUCLEOTIDE SEQUENCE [LARGE SCALE GENOMIC DNA]</scope>
    <source>
        <strain evidence="8 9">YOKOZUNA-1</strain>
    </source>
</reference>
<comment type="similarity">
    <text evidence="2">Belongs to the non-repetitive/WGA-negative nucleoporin family.</text>
</comment>
<dbReference type="OrthoDB" id="338970at2759"/>
<evidence type="ECO:0000256" key="1">
    <source>
        <dbReference type="ARBA" id="ARBA00004123"/>
    </source>
</evidence>
<dbReference type="Gene3D" id="1.25.40.440">
    <property type="entry name" value="Nucleoporin, helical domain, central subdomain"/>
    <property type="match status" value="1"/>
</dbReference>
<dbReference type="Gene3D" id="1.25.40.450">
    <property type="entry name" value="Nucleoporin, helical domain, N-terminal subdomain"/>
    <property type="match status" value="1"/>
</dbReference>
<dbReference type="InterPro" id="IPR042538">
    <property type="entry name" value="Nucleoporin_Nup155_C_3"/>
</dbReference>
<dbReference type="InterPro" id="IPR042533">
    <property type="entry name" value="Nucleoporin_Nup155_C_1"/>
</dbReference>
<evidence type="ECO:0000313" key="8">
    <source>
        <dbReference type="EMBL" id="GAU91179.1"/>
    </source>
</evidence>
<evidence type="ECO:0000256" key="4">
    <source>
        <dbReference type="ARBA" id="ARBA00023242"/>
    </source>
</evidence>
<dbReference type="GO" id="GO:0006405">
    <property type="term" value="P:RNA export from nucleus"/>
    <property type="evidence" value="ECO:0007669"/>
    <property type="project" value="TreeGrafter"/>
</dbReference>
<dbReference type="GO" id="GO:0017056">
    <property type="term" value="F:structural constituent of nuclear pore"/>
    <property type="evidence" value="ECO:0007669"/>
    <property type="project" value="InterPro"/>
</dbReference>
<evidence type="ECO:0000259" key="7">
    <source>
        <dbReference type="Pfam" id="PF08801"/>
    </source>
</evidence>
<comment type="subcellular location">
    <subcellularLocation>
        <location evidence="1">Nucleus</location>
    </subcellularLocation>
</comment>
<dbReference type="GO" id="GO:0044611">
    <property type="term" value="C:nuclear pore inner ring"/>
    <property type="evidence" value="ECO:0007669"/>
    <property type="project" value="TreeGrafter"/>
</dbReference>
<dbReference type="Pfam" id="PF08801">
    <property type="entry name" value="Nucleoporin_N"/>
    <property type="match status" value="1"/>
</dbReference>
<sequence>MEQWNPLHFSTPLDKAMRPVPGQGRMPDLSVIAGSPNFDMSPIARPARQSSLYPTLPSSSATKPPATEKPINPILRTRERMAYRQTSNDNRLSTAHETSFSSILAPRNDDEVDNTFYSADMTSMGLPSLTSGEEVSLEQANSYLQDCIKKDQMKLDIADQLVGTNAAAMQYPSASGAHPDDYVPSDVSHFRIAQEFALNDTVSRALNENQNGYRGMGSFPALRMAYAFIETKLYIWPWENTRDLTTIEYPEFITAVGLLSTLSPGLLHYGAPFVVVIATLTEVLFSNVTANECTYVVQTGEFSLRISTNDQRFNKIQTTRDSRVFLGGMEGQVCELQNIKQNTFSKWLWFGPKLANCTLAVYERIATALPGFHLLFRKEPVVQMIMDETRKILYTLRKDNNVDLYDLGATGTASVRHVHLSFQNIVNQALPLLRNVDRLQIKQIVSVHPIDTWESTRYPFFLLTSTGLRLFFSIVYRGTSREFVLGHIRFPPGHNPSAPISQVTAHLTITDSFYAEGTTLMVAPGDGDEQDDVVSTSSDLYMYDEKFRESVSVLSIPYRIEAVQEVPQFAQDSLSLQSRSLALNQLMTFRKVLVVSTSKKCYLLEKSYPVDIIERVLRTHNPMSAQVREFIEWLPPFQSCFLALHLACVTTSGEIAKLATKILRVYGGDPIVEREAASSAVKVGGPRTFPPTQTPSPPRPSSTPRSVIVYSAKHDAYYFLFSRIIAPLWNVHPFVFGAEFKGGIAWISGIPQTDIQVFIDQLSLVKRYLETHWNELFYPHRRMNQQGLHQGLPSEDAVVAINATKVEMISVKSLAALMDNTMQLLRLWDFLLKEGLTQILDYVIKVYNKETLVSVTFSELLVNPTGRAVVDATIKAIHQRYLDEGTDTQSVLKVSSYLQEICPKLFDQDDAITMKVLTVIDKAKSADDKSGARAMLETALELIRPNATIVGLREIVDRLTESGFYEAAAEICGLAAIQADLQNYAVRFVINNEIPTDAAGKAAMEQRQKYYGMITKMLSDLDGLATPVGGRDTALASPGLNGTARIGTMGDSTALSRGLRPADARAKLEFVLDWIYTHSSDVLLHFSIFEWCFSMQLDRYAMASSSPYLKDYLIRKLSSIGQNDVESSVRFLKLMAECAERQGDLWNAAKALSEMALHEKAQIRITERVEALTRISMLCQTLELRGYAQALAEFLGTIKVNLALAKLQQELYNYVEDRTFDVTVTPETRAKLTFDLLNANKLFEVANEIEAQQWTLVVMSLCGEPAKAALIIHTWKKFIRNALEYAKRKNLKRERRLSLIADEVNKIRGHLSPADQYCALDLIVEAFESVYASMPDLSSQDPIFMVECIVDGFEQDIASVVDVYQCLLEKYASDTVLAQHLLRVHAIIVDTLIEDNGRSSLSKERRRQILSGYVKKFDGYLRSAMRLQLPDAVLVQLQETAQRLALYK</sequence>
<dbReference type="InterPro" id="IPR014908">
    <property type="entry name" value="Nucleoporin_Nup133/Nup155_N"/>
</dbReference>
<evidence type="ECO:0000256" key="2">
    <source>
        <dbReference type="ARBA" id="ARBA00007373"/>
    </source>
</evidence>
<evidence type="ECO:0000313" key="9">
    <source>
        <dbReference type="Proteomes" id="UP000186922"/>
    </source>
</evidence>
<dbReference type="GO" id="GO:0006606">
    <property type="term" value="P:protein import into nucleus"/>
    <property type="evidence" value="ECO:0007669"/>
    <property type="project" value="TreeGrafter"/>
</dbReference>
<dbReference type="Proteomes" id="UP000186922">
    <property type="component" value="Unassembled WGS sequence"/>
</dbReference>
<dbReference type="GO" id="GO:0000972">
    <property type="term" value="P:transcription-dependent tethering of RNA polymerase II gene DNA at nuclear periphery"/>
    <property type="evidence" value="ECO:0007669"/>
    <property type="project" value="TreeGrafter"/>
</dbReference>
<dbReference type="InterPro" id="IPR007187">
    <property type="entry name" value="Nucleoporin_Nup133/Nup155_C"/>
</dbReference>
<protein>
    <submittedName>
        <fullName evidence="8">Uncharacterized protein</fullName>
    </submittedName>
</protein>
<feature type="region of interest" description="Disordered" evidence="5">
    <location>
        <begin position="678"/>
        <end position="704"/>
    </location>
</feature>
<dbReference type="Gene3D" id="1.20.58.1780">
    <property type="match status" value="1"/>
</dbReference>
<accession>A0A1D1UN77</accession>
<dbReference type="GO" id="GO:0036228">
    <property type="term" value="P:protein localization to nuclear inner membrane"/>
    <property type="evidence" value="ECO:0007669"/>
    <property type="project" value="TreeGrafter"/>
</dbReference>
<dbReference type="Gene3D" id="1.20.120.1880">
    <property type="entry name" value="Nucleoporin, helical C-terminal domain"/>
    <property type="match status" value="1"/>
</dbReference>
<organism evidence="8 9">
    <name type="scientific">Ramazzottius varieornatus</name>
    <name type="common">Water bear</name>
    <name type="synonym">Tardigrade</name>
    <dbReference type="NCBI Taxonomy" id="947166"/>
    <lineage>
        <taxon>Eukaryota</taxon>
        <taxon>Metazoa</taxon>
        <taxon>Ecdysozoa</taxon>
        <taxon>Tardigrada</taxon>
        <taxon>Eutardigrada</taxon>
        <taxon>Parachela</taxon>
        <taxon>Hypsibioidea</taxon>
        <taxon>Ramazzottiidae</taxon>
        <taxon>Ramazzottius</taxon>
    </lineage>
</organism>
<evidence type="ECO:0000259" key="6">
    <source>
        <dbReference type="Pfam" id="PF03177"/>
    </source>
</evidence>